<reference evidence="2" key="2">
    <citation type="submission" date="2015-04" db="UniProtKB">
        <authorList>
            <consortium name="EnsemblPlants"/>
        </authorList>
    </citation>
    <scope>IDENTIFICATION</scope>
</reference>
<sequence length="140" mass="14959">MPRQRNRKSVASYHPHRRRRSGGHGRPDLHQHPDVAGRPRRPLVVGLTRGKTAPTPPAPSSSSSAGRRRCHGRRGVVGAAQSTGGHVPAGSSSAAASAAYARRPPFTVDALSTIHATIWQSSSGGRRRCGRGRRRCVDPI</sequence>
<evidence type="ECO:0000313" key="3">
    <source>
        <dbReference type="Proteomes" id="UP000026961"/>
    </source>
</evidence>
<evidence type="ECO:0000256" key="1">
    <source>
        <dbReference type="SAM" id="MobiDB-lite"/>
    </source>
</evidence>
<dbReference type="AlphaFoldDB" id="A0A0D9Y9L4"/>
<proteinExistence type="predicted"/>
<name>A0A0D9Y9L4_9ORYZ</name>
<reference evidence="2" key="3">
    <citation type="submission" date="2018-05" db="EMBL/GenBank/DDBJ databases">
        <title>OgluRS3 (Oryza glumaepatula Reference Sequence Version 3).</title>
        <authorList>
            <person name="Zhang J."/>
            <person name="Kudrna D."/>
            <person name="Lee S."/>
            <person name="Talag J."/>
            <person name="Welchert J."/>
            <person name="Wing R.A."/>
        </authorList>
    </citation>
    <scope>NUCLEOTIDE SEQUENCE [LARGE SCALE GENOMIC DNA]</scope>
</reference>
<accession>A0A0D9Y9L4</accession>
<feature type="compositionally biased region" description="Basic and acidic residues" evidence="1">
    <location>
        <begin position="25"/>
        <end position="37"/>
    </location>
</feature>
<feature type="compositionally biased region" description="Basic residues" evidence="1">
    <location>
        <begin position="1"/>
        <end position="23"/>
    </location>
</feature>
<feature type="region of interest" description="Disordered" evidence="1">
    <location>
        <begin position="1"/>
        <end position="97"/>
    </location>
</feature>
<reference evidence="2" key="1">
    <citation type="submission" date="2013-08" db="EMBL/GenBank/DDBJ databases">
        <title>Oryza genome evolution.</title>
        <authorList>
            <person name="Wing R.A."/>
            <person name="Panaud O."/>
            <person name="Oliveira A.C."/>
        </authorList>
    </citation>
    <scope>NUCLEOTIDE SEQUENCE</scope>
</reference>
<dbReference type="EnsemblPlants" id="OGLUM01G20720.1">
    <property type="protein sequence ID" value="OGLUM01G20720.1"/>
    <property type="gene ID" value="OGLUM01G20720"/>
</dbReference>
<evidence type="ECO:0000313" key="2">
    <source>
        <dbReference type="EnsemblPlants" id="OGLUM01G20720.1"/>
    </source>
</evidence>
<dbReference type="HOGENOM" id="CLU_1838242_0_0_1"/>
<keyword evidence="3" id="KW-1185">Reference proteome</keyword>
<dbReference type="Gramene" id="OGLUM01G20720.1">
    <property type="protein sequence ID" value="OGLUM01G20720.1"/>
    <property type="gene ID" value="OGLUM01G20720"/>
</dbReference>
<dbReference type="Proteomes" id="UP000026961">
    <property type="component" value="Chromosome 1"/>
</dbReference>
<protein>
    <submittedName>
        <fullName evidence="2">Uncharacterized protein</fullName>
    </submittedName>
</protein>
<organism evidence="2">
    <name type="scientific">Oryza glumipatula</name>
    <dbReference type="NCBI Taxonomy" id="40148"/>
    <lineage>
        <taxon>Eukaryota</taxon>
        <taxon>Viridiplantae</taxon>
        <taxon>Streptophyta</taxon>
        <taxon>Embryophyta</taxon>
        <taxon>Tracheophyta</taxon>
        <taxon>Spermatophyta</taxon>
        <taxon>Magnoliopsida</taxon>
        <taxon>Liliopsida</taxon>
        <taxon>Poales</taxon>
        <taxon>Poaceae</taxon>
        <taxon>BOP clade</taxon>
        <taxon>Oryzoideae</taxon>
        <taxon>Oryzeae</taxon>
        <taxon>Oryzinae</taxon>
        <taxon>Oryza</taxon>
    </lineage>
</organism>